<dbReference type="GO" id="GO:0005737">
    <property type="term" value="C:cytoplasm"/>
    <property type="evidence" value="ECO:0007669"/>
    <property type="project" value="UniProtKB-SubCell"/>
</dbReference>
<evidence type="ECO:0000313" key="7">
    <source>
        <dbReference type="EMBL" id="PKY90545.1"/>
    </source>
</evidence>
<comment type="caution">
    <text evidence="7">The sequence shown here is derived from an EMBL/GenBank/DDBJ whole genome shotgun (WGS) entry which is preliminary data.</text>
</comment>
<dbReference type="RefSeq" id="WP_101953773.1">
    <property type="nucleotide sequence ID" value="NZ_PKHE01000002.1"/>
</dbReference>
<dbReference type="Proteomes" id="UP000234384">
    <property type="component" value="Unassembled WGS sequence"/>
</dbReference>
<accession>A0A2I1K4Q9</accession>
<keyword evidence="3 7" id="KW-0808">Transferase</keyword>
<dbReference type="Pfam" id="PF00583">
    <property type="entry name" value="Acetyltransf_1"/>
    <property type="match status" value="1"/>
</dbReference>
<gene>
    <name evidence="7" type="primary">rimI</name>
    <name evidence="7" type="ORF">CYJ57_01395</name>
</gene>
<evidence type="ECO:0000256" key="4">
    <source>
        <dbReference type="ARBA" id="ARBA00023315"/>
    </source>
</evidence>
<evidence type="ECO:0000256" key="5">
    <source>
        <dbReference type="RuleBase" id="RU363094"/>
    </source>
</evidence>
<dbReference type="PANTHER" id="PTHR43420">
    <property type="entry name" value="ACETYLTRANSFERASE"/>
    <property type="match status" value="1"/>
</dbReference>
<evidence type="ECO:0000256" key="1">
    <source>
        <dbReference type="ARBA" id="ARBA00005395"/>
    </source>
</evidence>
<dbReference type="OrthoDB" id="9794566at2"/>
<evidence type="ECO:0000256" key="2">
    <source>
        <dbReference type="ARBA" id="ARBA00022490"/>
    </source>
</evidence>
<dbReference type="EC" id="2.3.1.266" evidence="5"/>
<protein>
    <recommendedName>
        <fullName evidence="5">[Ribosomal protein bS18]-alanine N-acetyltransferase</fullName>
        <ecNumber evidence="5">2.3.1.266</ecNumber>
    </recommendedName>
</protein>
<reference evidence="7 8" key="1">
    <citation type="submission" date="2017-12" db="EMBL/GenBank/DDBJ databases">
        <title>Phylogenetic diversity of female urinary microbiome.</title>
        <authorList>
            <person name="Thomas-White K."/>
            <person name="Wolfe A.J."/>
        </authorList>
    </citation>
    <scope>NUCLEOTIDE SEQUENCE [LARGE SCALE GENOMIC DNA]</scope>
    <source>
        <strain evidence="7 8">UMB0898</strain>
    </source>
</reference>
<dbReference type="Gene3D" id="3.40.630.30">
    <property type="match status" value="1"/>
</dbReference>
<dbReference type="InterPro" id="IPR016181">
    <property type="entry name" value="Acyl_CoA_acyltransferase"/>
</dbReference>
<keyword evidence="4" id="KW-0012">Acyltransferase</keyword>
<proteinExistence type="inferred from homology"/>
<dbReference type="SUPFAM" id="SSF55729">
    <property type="entry name" value="Acyl-CoA N-acyltransferases (Nat)"/>
    <property type="match status" value="1"/>
</dbReference>
<dbReference type="EMBL" id="PKHE01000002">
    <property type="protein sequence ID" value="PKY90545.1"/>
    <property type="molecule type" value="Genomic_DNA"/>
</dbReference>
<name>A0A2I1K4Q9_9LACT</name>
<dbReference type="InterPro" id="IPR006464">
    <property type="entry name" value="AcTrfase_RimI/Ard1"/>
</dbReference>
<comment type="subcellular location">
    <subcellularLocation>
        <location evidence="5">Cytoplasm</location>
    </subcellularLocation>
</comment>
<comment type="catalytic activity">
    <reaction evidence="5">
        <text>N-terminal L-alanyl-[ribosomal protein bS18] + acetyl-CoA = N-terminal N(alpha)-acetyl-L-alanyl-[ribosomal protein bS18] + CoA + H(+)</text>
        <dbReference type="Rhea" id="RHEA:43756"/>
        <dbReference type="Rhea" id="RHEA-COMP:10676"/>
        <dbReference type="Rhea" id="RHEA-COMP:10677"/>
        <dbReference type="ChEBI" id="CHEBI:15378"/>
        <dbReference type="ChEBI" id="CHEBI:57287"/>
        <dbReference type="ChEBI" id="CHEBI:57288"/>
        <dbReference type="ChEBI" id="CHEBI:64718"/>
        <dbReference type="ChEBI" id="CHEBI:83683"/>
        <dbReference type="EC" id="2.3.1.266"/>
    </reaction>
</comment>
<dbReference type="PANTHER" id="PTHR43420:SF44">
    <property type="entry name" value="ACETYLTRANSFERASE YPEA"/>
    <property type="match status" value="1"/>
</dbReference>
<evidence type="ECO:0000313" key="8">
    <source>
        <dbReference type="Proteomes" id="UP000234384"/>
    </source>
</evidence>
<dbReference type="CDD" id="cd04301">
    <property type="entry name" value="NAT_SF"/>
    <property type="match status" value="1"/>
</dbReference>
<comment type="function">
    <text evidence="5">Acetylates the N-terminal alanine of ribosomal protein bS18.</text>
</comment>
<dbReference type="GO" id="GO:0008999">
    <property type="term" value="F:protein-N-terminal-alanine acetyltransferase activity"/>
    <property type="evidence" value="ECO:0007669"/>
    <property type="project" value="UniProtKB-EC"/>
</dbReference>
<comment type="similarity">
    <text evidence="1 5">Belongs to the acetyltransferase family. RimI subfamily.</text>
</comment>
<dbReference type="AlphaFoldDB" id="A0A2I1K4Q9"/>
<dbReference type="InterPro" id="IPR050680">
    <property type="entry name" value="YpeA/RimI_acetyltransf"/>
</dbReference>
<feature type="domain" description="N-acetyltransferase" evidence="6">
    <location>
        <begin position="1"/>
        <end position="138"/>
    </location>
</feature>
<dbReference type="InterPro" id="IPR000182">
    <property type="entry name" value="GNAT_dom"/>
</dbReference>
<sequence length="148" mass="17305">MQRLTGKQLTPAQKELIIESFSEFNDTLATFRTERDNPYTVYYIEEGIGYVAGVELAGELEILRCYISPAYRGQGYGYELLRSVLEQTTLERCFLEVRVSNQRARSLYERVGFVTLDVRRNYYKNPNEDAIIMEWSEANFDNETNFSH</sequence>
<evidence type="ECO:0000259" key="6">
    <source>
        <dbReference type="PROSITE" id="PS51186"/>
    </source>
</evidence>
<organism evidence="7 8">
    <name type="scientific">Falseniella ignava</name>
    <dbReference type="NCBI Taxonomy" id="137730"/>
    <lineage>
        <taxon>Bacteria</taxon>
        <taxon>Bacillati</taxon>
        <taxon>Bacillota</taxon>
        <taxon>Bacilli</taxon>
        <taxon>Lactobacillales</taxon>
        <taxon>Aerococcaceae</taxon>
        <taxon>Falseniella</taxon>
    </lineage>
</organism>
<dbReference type="PROSITE" id="PS51186">
    <property type="entry name" value="GNAT"/>
    <property type="match status" value="1"/>
</dbReference>
<dbReference type="NCBIfam" id="TIGR01575">
    <property type="entry name" value="rimI"/>
    <property type="match status" value="1"/>
</dbReference>
<evidence type="ECO:0000256" key="3">
    <source>
        <dbReference type="ARBA" id="ARBA00022679"/>
    </source>
</evidence>
<keyword evidence="2 5" id="KW-0963">Cytoplasm</keyword>